<evidence type="ECO:0000256" key="2">
    <source>
        <dbReference type="SAM" id="Phobius"/>
    </source>
</evidence>
<feature type="transmembrane region" description="Helical" evidence="2">
    <location>
        <begin position="29"/>
        <end position="47"/>
    </location>
</feature>
<proteinExistence type="predicted"/>
<protein>
    <submittedName>
        <fullName evidence="3">Uncharacterized protein</fullName>
    </submittedName>
</protein>
<reference evidence="3 4" key="1">
    <citation type="journal article" date="2024" name="J Genomics">
        <title>Draft genome sequencing and assembly of Favolaschia claudopus CIRM-BRFM 2984 isolated from oak limbs.</title>
        <authorList>
            <person name="Navarro D."/>
            <person name="Drula E."/>
            <person name="Chaduli D."/>
            <person name="Cazenave R."/>
            <person name="Ahrendt S."/>
            <person name="Wang J."/>
            <person name="Lipzen A."/>
            <person name="Daum C."/>
            <person name="Barry K."/>
            <person name="Grigoriev I.V."/>
            <person name="Favel A."/>
            <person name="Rosso M.N."/>
            <person name="Martin F."/>
        </authorList>
    </citation>
    <scope>NUCLEOTIDE SEQUENCE [LARGE SCALE GENOMIC DNA]</scope>
    <source>
        <strain evidence="3 4">CIRM-BRFM 2984</strain>
    </source>
</reference>
<keyword evidence="2" id="KW-0812">Transmembrane</keyword>
<dbReference type="AlphaFoldDB" id="A0AAW0D649"/>
<evidence type="ECO:0000313" key="4">
    <source>
        <dbReference type="Proteomes" id="UP001362999"/>
    </source>
</evidence>
<feature type="transmembrane region" description="Helical" evidence="2">
    <location>
        <begin position="255"/>
        <end position="277"/>
    </location>
</feature>
<gene>
    <name evidence="3" type="ORF">R3P38DRAFT_2867362</name>
</gene>
<name>A0AAW0D649_9AGAR</name>
<feature type="region of interest" description="Disordered" evidence="1">
    <location>
        <begin position="288"/>
        <end position="325"/>
    </location>
</feature>
<keyword evidence="2" id="KW-0472">Membrane</keyword>
<feature type="transmembrane region" description="Helical" evidence="2">
    <location>
        <begin position="222"/>
        <end position="243"/>
    </location>
</feature>
<feature type="compositionally biased region" description="Low complexity" evidence="1">
    <location>
        <begin position="289"/>
        <end position="312"/>
    </location>
</feature>
<comment type="caution">
    <text evidence="3">The sequence shown here is derived from an EMBL/GenBank/DDBJ whole genome shotgun (WGS) entry which is preliminary data.</text>
</comment>
<feature type="transmembrane region" description="Helical" evidence="2">
    <location>
        <begin position="56"/>
        <end position="78"/>
    </location>
</feature>
<dbReference type="EMBL" id="JAWWNJ010000009">
    <property type="protein sequence ID" value="KAK7048100.1"/>
    <property type="molecule type" value="Genomic_DNA"/>
</dbReference>
<keyword evidence="2" id="KW-1133">Transmembrane helix</keyword>
<organism evidence="3 4">
    <name type="scientific">Favolaschia claudopus</name>
    <dbReference type="NCBI Taxonomy" id="2862362"/>
    <lineage>
        <taxon>Eukaryota</taxon>
        <taxon>Fungi</taxon>
        <taxon>Dikarya</taxon>
        <taxon>Basidiomycota</taxon>
        <taxon>Agaricomycotina</taxon>
        <taxon>Agaricomycetes</taxon>
        <taxon>Agaricomycetidae</taxon>
        <taxon>Agaricales</taxon>
        <taxon>Marasmiineae</taxon>
        <taxon>Mycenaceae</taxon>
        <taxon>Favolaschia</taxon>
    </lineage>
</organism>
<accession>A0AAW0D649</accession>
<keyword evidence="4" id="KW-1185">Reference proteome</keyword>
<evidence type="ECO:0000256" key="1">
    <source>
        <dbReference type="SAM" id="MobiDB-lite"/>
    </source>
</evidence>
<sequence>MALFTVQSSVFNAFWDICSAELFEVISEMLFYGILLVLVCFAGTILVRKQAAGGRVLLLATIMMFVFATTQLIFRVLAARKAYAVFYLAVAGEFAPESPLAREAASLNLAYNFVEDILLVTNNLFTDGILIYRCWLIWGQNLYVIIAPTIMLLLSTVLSYISAVEGDYPSANGPAIDLRIGFLLSLLTNMVLVGLTAGRIFHTRRLSIRRLDADVVRRYNTAMAMILESGAILTAWVIIYVILRSLDVPPTVWRVFRGGLAMLLNIVPTMIVVRVGLGHSINDSERTKVGTVTGSATSSSISGTRTRGGTFTQGNEKEFFGSASV</sequence>
<evidence type="ECO:0000313" key="3">
    <source>
        <dbReference type="EMBL" id="KAK7048100.1"/>
    </source>
</evidence>
<dbReference type="Proteomes" id="UP001362999">
    <property type="component" value="Unassembled WGS sequence"/>
</dbReference>
<feature type="transmembrane region" description="Helical" evidence="2">
    <location>
        <begin position="142"/>
        <end position="161"/>
    </location>
</feature>
<feature type="transmembrane region" description="Helical" evidence="2">
    <location>
        <begin position="181"/>
        <end position="201"/>
    </location>
</feature>